<gene>
    <name evidence="2" type="ORF">BCR32DRAFT_329307</name>
</gene>
<accession>A0A1Y1WSP3</accession>
<sequence length="98" mass="11274">MKGIIYLFLLIISLIASVECGYYETRCFLRVGECGCFMDMQGADQCSCYMHGTWYKPKEYLIVDEKSKLGHMRRYCCNPKNHESTSAILGCQEWIPGP</sequence>
<reference evidence="2 3" key="2">
    <citation type="submission" date="2016-08" db="EMBL/GenBank/DDBJ databases">
        <title>Pervasive Adenine N6-methylation of Active Genes in Fungi.</title>
        <authorList>
            <consortium name="DOE Joint Genome Institute"/>
            <person name="Mondo S.J."/>
            <person name="Dannebaum R.O."/>
            <person name="Kuo R.C."/>
            <person name="Labutti K."/>
            <person name="Haridas S."/>
            <person name="Kuo A."/>
            <person name="Salamov A."/>
            <person name="Ahrendt S.R."/>
            <person name="Lipzen A."/>
            <person name="Sullivan W."/>
            <person name="Andreopoulos W.B."/>
            <person name="Clum A."/>
            <person name="Lindquist E."/>
            <person name="Daum C."/>
            <person name="Ramamoorthy G.K."/>
            <person name="Gryganskyi A."/>
            <person name="Culley D."/>
            <person name="Magnuson J.K."/>
            <person name="James T.Y."/>
            <person name="O'Malley M.A."/>
            <person name="Stajich J.E."/>
            <person name="Spatafora J.W."/>
            <person name="Visel A."/>
            <person name="Grigoriev I.V."/>
        </authorList>
    </citation>
    <scope>NUCLEOTIDE SEQUENCE [LARGE SCALE GENOMIC DNA]</scope>
    <source>
        <strain evidence="2 3">S4</strain>
    </source>
</reference>
<evidence type="ECO:0000313" key="2">
    <source>
        <dbReference type="EMBL" id="ORX76559.1"/>
    </source>
</evidence>
<feature type="chain" id="PRO_5012779144" evidence="1">
    <location>
        <begin position="21"/>
        <end position="98"/>
    </location>
</feature>
<proteinExistence type="predicted"/>
<evidence type="ECO:0000256" key="1">
    <source>
        <dbReference type="SAM" id="SignalP"/>
    </source>
</evidence>
<feature type="signal peptide" evidence="1">
    <location>
        <begin position="1"/>
        <end position="20"/>
    </location>
</feature>
<keyword evidence="1" id="KW-0732">Signal</keyword>
<name>A0A1Y1WSP3_9FUNG</name>
<organism evidence="2 3">
    <name type="scientific">Anaeromyces robustus</name>
    <dbReference type="NCBI Taxonomy" id="1754192"/>
    <lineage>
        <taxon>Eukaryota</taxon>
        <taxon>Fungi</taxon>
        <taxon>Fungi incertae sedis</taxon>
        <taxon>Chytridiomycota</taxon>
        <taxon>Chytridiomycota incertae sedis</taxon>
        <taxon>Neocallimastigomycetes</taxon>
        <taxon>Neocallimastigales</taxon>
        <taxon>Neocallimastigaceae</taxon>
        <taxon>Anaeromyces</taxon>
    </lineage>
</organism>
<dbReference type="Proteomes" id="UP000193944">
    <property type="component" value="Unassembled WGS sequence"/>
</dbReference>
<keyword evidence="3" id="KW-1185">Reference proteome</keyword>
<reference evidence="2 3" key="1">
    <citation type="submission" date="2016-08" db="EMBL/GenBank/DDBJ databases">
        <title>A Parts List for Fungal Cellulosomes Revealed by Comparative Genomics.</title>
        <authorList>
            <consortium name="DOE Joint Genome Institute"/>
            <person name="Haitjema C.H."/>
            <person name="Gilmore S.P."/>
            <person name="Henske J.K."/>
            <person name="Solomon K.V."/>
            <person name="De Groot R."/>
            <person name="Kuo A."/>
            <person name="Mondo S.J."/>
            <person name="Salamov A.A."/>
            <person name="Labutti K."/>
            <person name="Zhao Z."/>
            <person name="Chiniquy J."/>
            <person name="Barry K."/>
            <person name="Brewer H.M."/>
            <person name="Purvine S.O."/>
            <person name="Wright A.T."/>
            <person name="Boxma B."/>
            <person name="Van Alen T."/>
            <person name="Hackstein J.H."/>
            <person name="Baker S.E."/>
            <person name="Grigoriev I.V."/>
            <person name="O'Malley M.A."/>
        </authorList>
    </citation>
    <scope>NUCLEOTIDE SEQUENCE [LARGE SCALE GENOMIC DNA]</scope>
    <source>
        <strain evidence="2 3">S4</strain>
    </source>
</reference>
<dbReference type="AlphaFoldDB" id="A0A1Y1WSP3"/>
<evidence type="ECO:0000313" key="3">
    <source>
        <dbReference type="Proteomes" id="UP000193944"/>
    </source>
</evidence>
<dbReference type="EMBL" id="MCFG01000292">
    <property type="protein sequence ID" value="ORX76559.1"/>
    <property type="molecule type" value="Genomic_DNA"/>
</dbReference>
<protein>
    <submittedName>
        <fullName evidence="2">Uncharacterized protein</fullName>
    </submittedName>
</protein>
<comment type="caution">
    <text evidence="2">The sequence shown here is derived from an EMBL/GenBank/DDBJ whole genome shotgun (WGS) entry which is preliminary data.</text>
</comment>